<accession>A0AAE0NS57</accession>
<reference evidence="2" key="1">
    <citation type="journal article" date="2023" name="Mol. Phylogenet. Evol.">
        <title>Genome-scale phylogeny and comparative genomics of the fungal order Sordariales.</title>
        <authorList>
            <person name="Hensen N."/>
            <person name="Bonometti L."/>
            <person name="Westerberg I."/>
            <person name="Brannstrom I.O."/>
            <person name="Guillou S."/>
            <person name="Cros-Aarteil S."/>
            <person name="Calhoun S."/>
            <person name="Haridas S."/>
            <person name="Kuo A."/>
            <person name="Mondo S."/>
            <person name="Pangilinan J."/>
            <person name="Riley R."/>
            <person name="LaButti K."/>
            <person name="Andreopoulos B."/>
            <person name="Lipzen A."/>
            <person name="Chen C."/>
            <person name="Yan M."/>
            <person name="Daum C."/>
            <person name="Ng V."/>
            <person name="Clum A."/>
            <person name="Steindorff A."/>
            <person name="Ohm R.A."/>
            <person name="Martin F."/>
            <person name="Silar P."/>
            <person name="Natvig D.O."/>
            <person name="Lalanne C."/>
            <person name="Gautier V."/>
            <person name="Ament-Velasquez S.L."/>
            <person name="Kruys A."/>
            <person name="Hutchinson M.I."/>
            <person name="Powell A.J."/>
            <person name="Barry K."/>
            <person name="Miller A.N."/>
            <person name="Grigoriev I.V."/>
            <person name="Debuchy R."/>
            <person name="Gladieux P."/>
            <person name="Hiltunen Thoren M."/>
            <person name="Johannesson H."/>
        </authorList>
    </citation>
    <scope>NUCLEOTIDE SEQUENCE</scope>
    <source>
        <strain evidence="2">CBS 232.78</strain>
    </source>
</reference>
<organism evidence="2 3">
    <name type="scientific">Podospora didyma</name>
    <dbReference type="NCBI Taxonomy" id="330526"/>
    <lineage>
        <taxon>Eukaryota</taxon>
        <taxon>Fungi</taxon>
        <taxon>Dikarya</taxon>
        <taxon>Ascomycota</taxon>
        <taxon>Pezizomycotina</taxon>
        <taxon>Sordariomycetes</taxon>
        <taxon>Sordariomycetidae</taxon>
        <taxon>Sordariales</taxon>
        <taxon>Podosporaceae</taxon>
        <taxon>Podospora</taxon>
    </lineage>
</organism>
<gene>
    <name evidence="2" type="ORF">B0H63DRAFT_520764</name>
</gene>
<feature type="region of interest" description="Disordered" evidence="1">
    <location>
        <begin position="26"/>
        <end position="71"/>
    </location>
</feature>
<evidence type="ECO:0000256" key="1">
    <source>
        <dbReference type="SAM" id="MobiDB-lite"/>
    </source>
</evidence>
<protein>
    <submittedName>
        <fullName evidence="2">Uncharacterized protein</fullName>
    </submittedName>
</protein>
<reference evidence="2" key="2">
    <citation type="submission" date="2023-06" db="EMBL/GenBank/DDBJ databases">
        <authorList>
            <consortium name="Lawrence Berkeley National Laboratory"/>
            <person name="Haridas S."/>
            <person name="Hensen N."/>
            <person name="Bonometti L."/>
            <person name="Westerberg I."/>
            <person name="Brannstrom I.O."/>
            <person name="Guillou S."/>
            <person name="Cros-Aarteil S."/>
            <person name="Calhoun S."/>
            <person name="Kuo A."/>
            <person name="Mondo S."/>
            <person name="Pangilinan J."/>
            <person name="Riley R."/>
            <person name="LaButti K."/>
            <person name="Andreopoulos B."/>
            <person name="Lipzen A."/>
            <person name="Chen C."/>
            <person name="Yanf M."/>
            <person name="Daum C."/>
            <person name="Ng V."/>
            <person name="Clum A."/>
            <person name="Steindorff A."/>
            <person name="Ohm R."/>
            <person name="Martin F."/>
            <person name="Silar P."/>
            <person name="Natvig D."/>
            <person name="Lalanne C."/>
            <person name="Gautier V."/>
            <person name="Ament-velasquez S.L."/>
            <person name="Kruys A."/>
            <person name="Hutchinson M.I."/>
            <person name="Powell A.J."/>
            <person name="Barry K."/>
            <person name="Miller A.N."/>
            <person name="Grigoriev I.V."/>
            <person name="Debuchy R."/>
            <person name="Gladieux P."/>
            <person name="Thoren M.H."/>
            <person name="Johannesson H."/>
        </authorList>
    </citation>
    <scope>NUCLEOTIDE SEQUENCE</scope>
    <source>
        <strain evidence="2">CBS 232.78</strain>
    </source>
</reference>
<sequence>MSSKEDIALWSALDRESMLEALLARAQRRHHARGGLPPPPLLTPRSRPQQAADVSLVDRRPGGPTRPLPPFVADELRSAVVSGKRGRCDDNRHGGDKQQQLNMGRLAAAAASSSLPPASATSSFPSAVAASSVAQPSHDRELYIDVEKMWPDEWREQWDDYDDGGSLAFARGSPTSVWVLLRLLGVLLLSLAATARPSDVSQRSARA</sequence>
<keyword evidence="3" id="KW-1185">Reference proteome</keyword>
<proteinExistence type="predicted"/>
<name>A0AAE0NS57_9PEZI</name>
<dbReference type="AlphaFoldDB" id="A0AAE0NS57"/>
<comment type="caution">
    <text evidence="2">The sequence shown here is derived from an EMBL/GenBank/DDBJ whole genome shotgun (WGS) entry which is preliminary data.</text>
</comment>
<dbReference type="EMBL" id="JAULSW010000003">
    <property type="protein sequence ID" value="KAK3386686.1"/>
    <property type="molecule type" value="Genomic_DNA"/>
</dbReference>
<dbReference type="Proteomes" id="UP001285441">
    <property type="component" value="Unassembled WGS sequence"/>
</dbReference>
<evidence type="ECO:0000313" key="2">
    <source>
        <dbReference type="EMBL" id="KAK3386686.1"/>
    </source>
</evidence>
<evidence type="ECO:0000313" key="3">
    <source>
        <dbReference type="Proteomes" id="UP001285441"/>
    </source>
</evidence>